<comment type="caution">
    <text evidence="1">The sequence shown here is derived from an EMBL/GenBank/DDBJ whole genome shotgun (WGS) entry which is preliminary data.</text>
</comment>
<evidence type="ECO:0000313" key="1">
    <source>
        <dbReference type="EMBL" id="MFC6659672.1"/>
    </source>
</evidence>
<dbReference type="EMBL" id="JBHSWB010000001">
    <property type="protein sequence ID" value="MFC6659672.1"/>
    <property type="molecule type" value="Genomic_DNA"/>
</dbReference>
<evidence type="ECO:0000313" key="2">
    <source>
        <dbReference type="Proteomes" id="UP001596317"/>
    </source>
</evidence>
<dbReference type="Proteomes" id="UP001596317">
    <property type="component" value="Unassembled WGS sequence"/>
</dbReference>
<sequence length="251" mass="26352">MLHARVRYAPGPRRLRPQAARALRDLGLVAVSVPTDDPASVLEACRALRFTGALVHASQQASTFEKVTPDSAARRVGRVDAVAFTAGLHGTFAEADALTDVLHDSGYASRGASAVLLGQHAPDLALALPLARLGFTELGVVAASAPDAERAARDVPAGVRVYPLSRRDPSVTDLAGRADLIVLTGGDLPHGLVQPYHTVIDLTGHANVSGTGASSLDLRPLPLRRLARQLAHATGQRFHPQELEGALHALD</sequence>
<accession>A0ABW1ZH47</accession>
<gene>
    <name evidence="1" type="ORF">ACFP90_04310</name>
</gene>
<keyword evidence="2" id="KW-1185">Reference proteome</keyword>
<organism evidence="1 2">
    <name type="scientific">Deinococcus multiflagellatus</name>
    <dbReference type="NCBI Taxonomy" id="1656887"/>
    <lineage>
        <taxon>Bacteria</taxon>
        <taxon>Thermotogati</taxon>
        <taxon>Deinococcota</taxon>
        <taxon>Deinococci</taxon>
        <taxon>Deinococcales</taxon>
        <taxon>Deinococcaceae</taxon>
        <taxon>Deinococcus</taxon>
    </lineage>
</organism>
<dbReference type="Gene3D" id="3.40.50.10860">
    <property type="entry name" value="Leucine Dehydrogenase, chain A, domain 1"/>
    <property type="match status" value="1"/>
</dbReference>
<proteinExistence type="predicted"/>
<dbReference type="Gene3D" id="3.40.50.720">
    <property type="entry name" value="NAD(P)-binding Rossmann-like Domain"/>
    <property type="match status" value="1"/>
</dbReference>
<reference evidence="2" key="1">
    <citation type="journal article" date="2019" name="Int. J. Syst. Evol. Microbiol.">
        <title>The Global Catalogue of Microorganisms (GCM) 10K type strain sequencing project: providing services to taxonomists for standard genome sequencing and annotation.</title>
        <authorList>
            <consortium name="The Broad Institute Genomics Platform"/>
            <consortium name="The Broad Institute Genome Sequencing Center for Infectious Disease"/>
            <person name="Wu L."/>
            <person name="Ma J."/>
        </authorList>
    </citation>
    <scope>NUCLEOTIDE SEQUENCE [LARGE SCALE GENOMIC DNA]</scope>
    <source>
        <strain evidence="2">CCUG 63830</strain>
    </source>
</reference>
<protein>
    <submittedName>
        <fullName evidence="1">Shikimate dehydrogenase</fullName>
    </submittedName>
</protein>
<dbReference type="RefSeq" id="WP_380054328.1">
    <property type="nucleotide sequence ID" value="NZ_JBHSWB010000001.1"/>
</dbReference>
<name>A0ABW1ZH47_9DEIO</name>